<keyword evidence="2" id="KW-1185">Reference proteome</keyword>
<dbReference type="EMBL" id="CP111019">
    <property type="protein sequence ID" value="WAR13630.1"/>
    <property type="molecule type" value="Genomic_DNA"/>
</dbReference>
<evidence type="ECO:0000313" key="1">
    <source>
        <dbReference type="EMBL" id="WAR13630.1"/>
    </source>
</evidence>
<proteinExistence type="predicted"/>
<accession>A0ABY7EWH2</accession>
<dbReference type="Proteomes" id="UP001164746">
    <property type="component" value="Chromosome 8"/>
</dbReference>
<gene>
    <name evidence="1" type="ORF">MAR_027810</name>
</gene>
<evidence type="ECO:0000313" key="2">
    <source>
        <dbReference type="Proteomes" id="UP001164746"/>
    </source>
</evidence>
<sequence length="71" mass="7412">MVPTALTAVVVYGRASGSGVAKCSVMTDERPDLATALDSPVPGYLYQLSLIASLIDGRHTKTRLGMCTKVG</sequence>
<organism evidence="1 2">
    <name type="scientific">Mya arenaria</name>
    <name type="common">Soft-shell clam</name>
    <dbReference type="NCBI Taxonomy" id="6604"/>
    <lineage>
        <taxon>Eukaryota</taxon>
        <taxon>Metazoa</taxon>
        <taxon>Spiralia</taxon>
        <taxon>Lophotrochozoa</taxon>
        <taxon>Mollusca</taxon>
        <taxon>Bivalvia</taxon>
        <taxon>Autobranchia</taxon>
        <taxon>Heteroconchia</taxon>
        <taxon>Euheterodonta</taxon>
        <taxon>Imparidentia</taxon>
        <taxon>Neoheterodontei</taxon>
        <taxon>Myida</taxon>
        <taxon>Myoidea</taxon>
        <taxon>Myidae</taxon>
        <taxon>Mya</taxon>
    </lineage>
</organism>
<protein>
    <submittedName>
        <fullName evidence="1">Uncharacterized protein</fullName>
    </submittedName>
</protein>
<name>A0ABY7EWH2_MYAAR</name>
<reference evidence="1" key="1">
    <citation type="submission" date="2022-11" db="EMBL/GenBank/DDBJ databases">
        <title>Centuries of genome instability and evolution in soft-shell clam transmissible cancer (bioRxiv).</title>
        <authorList>
            <person name="Hart S.F.M."/>
            <person name="Yonemitsu M.A."/>
            <person name="Giersch R.M."/>
            <person name="Beal B.F."/>
            <person name="Arriagada G."/>
            <person name="Davis B.W."/>
            <person name="Ostrander E.A."/>
            <person name="Goff S.P."/>
            <person name="Metzger M.J."/>
        </authorList>
    </citation>
    <scope>NUCLEOTIDE SEQUENCE</scope>
    <source>
        <strain evidence="1">MELC-2E11</strain>
        <tissue evidence="1">Siphon/mantle</tissue>
    </source>
</reference>